<reference evidence="2 3" key="1">
    <citation type="submission" date="2022-01" db="EMBL/GenBank/DDBJ databases">
        <authorList>
            <person name="Xiong W."/>
            <person name="Schranz E."/>
        </authorList>
    </citation>
    <scope>NUCLEOTIDE SEQUENCE [LARGE SCALE GENOMIC DNA]</scope>
</reference>
<evidence type="ECO:0000313" key="2">
    <source>
        <dbReference type="EMBL" id="CAH1453192.1"/>
    </source>
</evidence>
<feature type="region of interest" description="Disordered" evidence="1">
    <location>
        <begin position="132"/>
        <end position="152"/>
    </location>
</feature>
<organism evidence="2 3">
    <name type="scientific">Lactuca virosa</name>
    <dbReference type="NCBI Taxonomy" id="75947"/>
    <lineage>
        <taxon>Eukaryota</taxon>
        <taxon>Viridiplantae</taxon>
        <taxon>Streptophyta</taxon>
        <taxon>Embryophyta</taxon>
        <taxon>Tracheophyta</taxon>
        <taxon>Spermatophyta</taxon>
        <taxon>Magnoliopsida</taxon>
        <taxon>eudicotyledons</taxon>
        <taxon>Gunneridae</taxon>
        <taxon>Pentapetalae</taxon>
        <taxon>asterids</taxon>
        <taxon>campanulids</taxon>
        <taxon>Asterales</taxon>
        <taxon>Asteraceae</taxon>
        <taxon>Cichorioideae</taxon>
        <taxon>Cichorieae</taxon>
        <taxon>Lactucinae</taxon>
        <taxon>Lactuca</taxon>
    </lineage>
</organism>
<keyword evidence="3" id="KW-1185">Reference proteome</keyword>
<comment type="caution">
    <text evidence="2">The sequence shown here is derived from an EMBL/GenBank/DDBJ whole genome shotgun (WGS) entry which is preliminary data.</text>
</comment>
<feature type="compositionally biased region" description="Low complexity" evidence="1">
    <location>
        <begin position="139"/>
        <end position="152"/>
    </location>
</feature>
<proteinExistence type="predicted"/>
<evidence type="ECO:0000256" key="1">
    <source>
        <dbReference type="SAM" id="MobiDB-lite"/>
    </source>
</evidence>
<accession>A0AAU9PT79</accession>
<sequence length="152" mass="17354">MVSIQKRKLTLVKCYRLNSTKVHLHQQRIHKYPLRVTRGTRGGARRKAKEVVDEVFVVKPTKRQKLKMKVKPSIVDEEMEDDVDEKTNSDVLVEPDVKNEEDIVRSSEHIPKSTKRQINVLIPTPIMNLNASQGPHVSTIPNPTTTQIPTTT</sequence>
<name>A0AAU9PT79_9ASTR</name>
<protein>
    <submittedName>
        <fullName evidence="2">Uncharacterized protein</fullName>
    </submittedName>
</protein>
<evidence type="ECO:0000313" key="3">
    <source>
        <dbReference type="Proteomes" id="UP001157418"/>
    </source>
</evidence>
<gene>
    <name evidence="2" type="ORF">LVIROSA_LOCUS38455</name>
</gene>
<dbReference type="AlphaFoldDB" id="A0AAU9PT79"/>
<dbReference type="Proteomes" id="UP001157418">
    <property type="component" value="Unassembled WGS sequence"/>
</dbReference>
<dbReference type="EMBL" id="CAKMRJ010005745">
    <property type="protein sequence ID" value="CAH1453192.1"/>
    <property type="molecule type" value="Genomic_DNA"/>
</dbReference>